<keyword evidence="3" id="KW-1185">Reference proteome</keyword>
<feature type="region of interest" description="Disordered" evidence="1">
    <location>
        <begin position="65"/>
        <end position="145"/>
    </location>
</feature>
<protein>
    <submittedName>
        <fullName evidence="2">Uncharacterized protein</fullName>
    </submittedName>
</protein>
<evidence type="ECO:0000256" key="1">
    <source>
        <dbReference type="SAM" id="MobiDB-lite"/>
    </source>
</evidence>
<feature type="compositionally biased region" description="Basic and acidic residues" evidence="1">
    <location>
        <begin position="118"/>
        <end position="134"/>
    </location>
</feature>
<name>A0A975GKS2_9BACT</name>
<feature type="compositionally biased region" description="Basic and acidic residues" evidence="1">
    <location>
        <begin position="82"/>
        <end position="108"/>
    </location>
</feature>
<proteinExistence type="predicted"/>
<sequence>MRGASPICIRLRMRDGCRTGFATPSETFAGGDPENIPDGVANPVRQRFSVSAPSKAWCFLRGASPRQVRSGQPPVPSVASGQDRHTVERPGRSVHRESYRPQGERRSPEAWNSTVKSKKADRDVFNVTEAETKESSVSLRSLLQR</sequence>
<accession>A0A975GKS2</accession>
<evidence type="ECO:0000313" key="2">
    <source>
        <dbReference type="EMBL" id="QTA85046.1"/>
    </source>
</evidence>
<evidence type="ECO:0000313" key="3">
    <source>
        <dbReference type="Proteomes" id="UP000663722"/>
    </source>
</evidence>
<dbReference type="AlphaFoldDB" id="A0A975GKS2"/>
<feature type="compositionally biased region" description="Polar residues" evidence="1">
    <location>
        <begin position="135"/>
        <end position="145"/>
    </location>
</feature>
<organism evidence="2 3">
    <name type="scientific">Desulfonema magnum</name>
    <dbReference type="NCBI Taxonomy" id="45655"/>
    <lineage>
        <taxon>Bacteria</taxon>
        <taxon>Pseudomonadati</taxon>
        <taxon>Thermodesulfobacteriota</taxon>
        <taxon>Desulfobacteria</taxon>
        <taxon>Desulfobacterales</taxon>
        <taxon>Desulfococcaceae</taxon>
        <taxon>Desulfonema</taxon>
    </lineage>
</organism>
<reference evidence="2" key="1">
    <citation type="journal article" date="2021" name="Microb. Physiol.">
        <title>Proteogenomic Insights into the Physiology of Marine, Sulfate-Reducing, Filamentous Desulfonema limicola and Desulfonema magnum.</title>
        <authorList>
            <person name="Schnaars V."/>
            <person name="Wohlbrand L."/>
            <person name="Scheve S."/>
            <person name="Hinrichs C."/>
            <person name="Reinhardt R."/>
            <person name="Rabus R."/>
        </authorList>
    </citation>
    <scope>NUCLEOTIDE SEQUENCE</scope>
    <source>
        <strain evidence="2">4be13</strain>
    </source>
</reference>
<gene>
    <name evidence="2" type="ORF">dnm_010495</name>
</gene>
<dbReference type="Proteomes" id="UP000663722">
    <property type="component" value="Chromosome"/>
</dbReference>
<dbReference type="EMBL" id="CP061800">
    <property type="protein sequence ID" value="QTA85046.1"/>
    <property type="molecule type" value="Genomic_DNA"/>
</dbReference>
<dbReference type="KEGG" id="dmm:dnm_010495"/>